<protein>
    <submittedName>
        <fullName evidence="1">Uncharacterized protein</fullName>
    </submittedName>
</protein>
<sequence>MWHTVNVMTGTNQHAIKPVARQRPIVSRFSATCRTDDGDVDEVTAEEARSCTRGISESVIINWRYWRLPPPPFPPPTLTLTPKVALC</sequence>
<accession>A0A5K3ERT7</accession>
<proteinExistence type="predicted"/>
<dbReference type="WBParaSite" id="MCU_002593-RA">
    <property type="protein sequence ID" value="MCU_002593-RA"/>
    <property type="gene ID" value="MCU_002593"/>
</dbReference>
<reference evidence="1" key="1">
    <citation type="submission" date="2019-11" db="UniProtKB">
        <authorList>
            <consortium name="WormBaseParasite"/>
        </authorList>
    </citation>
    <scope>IDENTIFICATION</scope>
</reference>
<name>A0A5K3ERT7_MESCO</name>
<evidence type="ECO:0000313" key="1">
    <source>
        <dbReference type="WBParaSite" id="MCU_002593-RA"/>
    </source>
</evidence>
<dbReference type="AlphaFoldDB" id="A0A5K3ERT7"/>
<organism evidence="1">
    <name type="scientific">Mesocestoides corti</name>
    <name type="common">Flatworm</name>
    <dbReference type="NCBI Taxonomy" id="53468"/>
    <lineage>
        <taxon>Eukaryota</taxon>
        <taxon>Metazoa</taxon>
        <taxon>Spiralia</taxon>
        <taxon>Lophotrochozoa</taxon>
        <taxon>Platyhelminthes</taxon>
        <taxon>Cestoda</taxon>
        <taxon>Eucestoda</taxon>
        <taxon>Cyclophyllidea</taxon>
        <taxon>Mesocestoididae</taxon>
        <taxon>Mesocestoides</taxon>
    </lineage>
</organism>